<dbReference type="PROSITE" id="PS51257">
    <property type="entry name" value="PROKAR_LIPOPROTEIN"/>
    <property type="match status" value="1"/>
</dbReference>
<organism evidence="2 3">
    <name type="scientific">Xylaria flabelliformis</name>
    <dbReference type="NCBI Taxonomy" id="2512241"/>
    <lineage>
        <taxon>Eukaryota</taxon>
        <taxon>Fungi</taxon>
        <taxon>Dikarya</taxon>
        <taxon>Ascomycota</taxon>
        <taxon>Pezizomycotina</taxon>
        <taxon>Sordariomycetes</taxon>
        <taxon>Xylariomycetidae</taxon>
        <taxon>Xylariales</taxon>
        <taxon>Xylariaceae</taxon>
        <taxon>Xylaria</taxon>
    </lineage>
</organism>
<name>A0A553HN67_9PEZI</name>
<feature type="region of interest" description="Disordered" evidence="1">
    <location>
        <begin position="1"/>
        <end position="86"/>
    </location>
</feature>
<dbReference type="EMBL" id="VFLP01000068">
    <property type="protein sequence ID" value="TRX89402.1"/>
    <property type="molecule type" value="Genomic_DNA"/>
</dbReference>
<sequence>MSKLKEPQQSRHFSSSPMTSLSSCAKTGSARAPLVHDPQSSQRRGPLTQSSRPQCEDTKRLRQRLLTESQDRSRHSGSRLSTQKQALPGLRTVDILNNPRLQQVTGLLPSKVDAWSNRDLPPDELYRLAWAMALPEPFPSKRPQGELRTPIALKVKKL</sequence>
<proteinExistence type="predicted"/>
<comment type="caution">
    <text evidence="2">The sequence shown here is derived from an EMBL/GenBank/DDBJ whole genome shotgun (WGS) entry which is preliminary data.</text>
</comment>
<dbReference type="Proteomes" id="UP000319160">
    <property type="component" value="Unassembled WGS sequence"/>
</dbReference>
<feature type="compositionally biased region" description="Polar residues" evidence="1">
    <location>
        <begin position="10"/>
        <end position="26"/>
    </location>
</feature>
<dbReference type="OrthoDB" id="4731048at2759"/>
<evidence type="ECO:0000256" key="1">
    <source>
        <dbReference type="SAM" id="MobiDB-lite"/>
    </source>
</evidence>
<keyword evidence="3" id="KW-1185">Reference proteome</keyword>
<evidence type="ECO:0000313" key="2">
    <source>
        <dbReference type="EMBL" id="TRX89402.1"/>
    </source>
</evidence>
<reference evidence="3" key="1">
    <citation type="submission" date="2019-06" db="EMBL/GenBank/DDBJ databases">
        <title>Draft genome sequence of the griseofulvin-producing fungus Xylaria cubensis strain G536.</title>
        <authorList>
            <person name="Mead M.E."/>
            <person name="Raja H.A."/>
            <person name="Steenwyk J.L."/>
            <person name="Knowles S.L."/>
            <person name="Oberlies N.H."/>
            <person name="Rokas A."/>
        </authorList>
    </citation>
    <scope>NUCLEOTIDE SEQUENCE [LARGE SCALE GENOMIC DNA]</scope>
    <source>
        <strain evidence="3">G536</strain>
    </source>
</reference>
<gene>
    <name evidence="2" type="ORF">FHL15_009700</name>
</gene>
<protein>
    <submittedName>
        <fullName evidence="2">Uncharacterized protein</fullName>
    </submittedName>
</protein>
<feature type="compositionally biased region" description="Polar residues" evidence="1">
    <location>
        <begin position="38"/>
        <end position="53"/>
    </location>
</feature>
<dbReference type="AlphaFoldDB" id="A0A553HN67"/>
<accession>A0A553HN67</accession>
<evidence type="ECO:0000313" key="3">
    <source>
        <dbReference type="Proteomes" id="UP000319160"/>
    </source>
</evidence>